<dbReference type="SUPFAM" id="SSF53955">
    <property type="entry name" value="Lysozyme-like"/>
    <property type="match status" value="1"/>
</dbReference>
<comment type="similarity">
    <text evidence="1">Belongs to the transglycosylase family. Rpf subfamily.</text>
</comment>
<dbReference type="CDD" id="cd13925">
    <property type="entry name" value="RPF"/>
    <property type="match status" value="1"/>
</dbReference>
<dbReference type="EMBL" id="KF116839">
    <property type="protein sequence ID" value="AIA84087.1"/>
    <property type="molecule type" value="Genomic_DNA"/>
</dbReference>
<dbReference type="Gene3D" id="1.10.530.10">
    <property type="match status" value="1"/>
</dbReference>
<reference evidence="4" key="1">
    <citation type="journal article" date="2013" name="Environ. Microbiol.">
        <title>Seasonally variable intestinal metagenomes of the red palm weevil (Rhynchophorus ferrugineus).</title>
        <authorList>
            <person name="Jia S."/>
            <person name="Zhang X."/>
            <person name="Zhang G."/>
            <person name="Yin A."/>
            <person name="Zhang S."/>
            <person name="Li F."/>
            <person name="Wang L."/>
            <person name="Zhao D."/>
            <person name="Yun Q."/>
            <person name="Tala"/>
            <person name="Wang J."/>
            <person name="Sun G."/>
            <person name="Baabdullah M."/>
            <person name="Yu X."/>
            <person name="Hu S."/>
            <person name="Al-Mssallem I.S."/>
            <person name="Yu J."/>
        </authorList>
    </citation>
    <scope>NUCLEOTIDE SEQUENCE</scope>
</reference>
<evidence type="ECO:0000256" key="1">
    <source>
        <dbReference type="ARBA" id="ARBA00010830"/>
    </source>
</evidence>
<dbReference type="AlphaFoldDB" id="A0A060BNA6"/>
<dbReference type="Pfam" id="PF06737">
    <property type="entry name" value="Transglycosylas"/>
    <property type="match status" value="1"/>
</dbReference>
<organism evidence="4">
    <name type="scientific">uncultured Rhodococcus sp</name>
    <dbReference type="NCBI Taxonomy" id="194249"/>
    <lineage>
        <taxon>Bacteria</taxon>
        <taxon>Bacillati</taxon>
        <taxon>Actinomycetota</taxon>
        <taxon>Actinomycetes</taxon>
        <taxon>Mycobacteriales</taxon>
        <taxon>Nocardiaceae</taxon>
        <taxon>Rhodococcus</taxon>
        <taxon>environmental samples</taxon>
    </lineage>
</organism>
<proteinExistence type="inferred from homology"/>
<feature type="non-terminal residue" evidence="4">
    <location>
        <position position="1"/>
    </location>
</feature>
<evidence type="ECO:0000313" key="4">
    <source>
        <dbReference type="EMBL" id="AIA84087.1"/>
    </source>
</evidence>
<name>A0A060BNA6_9NOCA</name>
<feature type="domain" description="Resuscitation-promoting factor core lysozyme-like" evidence="3">
    <location>
        <begin position="1"/>
        <end position="53"/>
    </location>
</feature>
<protein>
    <submittedName>
        <fullName evidence="4">Transglycosylas</fullName>
    </submittedName>
</protein>
<dbReference type="InterPro" id="IPR023346">
    <property type="entry name" value="Lysozyme-like_dom_sf"/>
</dbReference>
<evidence type="ECO:0000259" key="3">
    <source>
        <dbReference type="Pfam" id="PF06737"/>
    </source>
</evidence>
<sequence length="102" mass="10895">GNWSIDTGNGYYGGLQFSQSTWEAYGGTGSASDATREQQIEIGKRVQASQGLGRLAVVHQEDGSVLLMRLNAFSARTARLSSIGVQRRCCSSQSAASAPLRR</sequence>
<evidence type="ECO:0000256" key="2">
    <source>
        <dbReference type="ARBA" id="ARBA00022801"/>
    </source>
</evidence>
<dbReference type="GO" id="GO:0016787">
    <property type="term" value="F:hydrolase activity"/>
    <property type="evidence" value="ECO:0007669"/>
    <property type="project" value="UniProtKB-KW"/>
</dbReference>
<accession>A0A060BNA6</accession>
<keyword evidence="2" id="KW-0378">Hydrolase</keyword>
<dbReference type="InterPro" id="IPR010618">
    <property type="entry name" value="RPF"/>
</dbReference>